<dbReference type="GO" id="GO:0006552">
    <property type="term" value="P:L-leucine catabolic process"/>
    <property type="evidence" value="ECO:0007669"/>
    <property type="project" value="TreeGrafter"/>
</dbReference>
<evidence type="ECO:0000256" key="5">
    <source>
        <dbReference type="ARBA" id="ARBA00031404"/>
    </source>
</evidence>
<dbReference type="PANTHER" id="PTHR22855">
    <property type="entry name" value="ACETYL, PROPIONYL, PYRUVATE, AND GLUTACONYL CARBOXYLASE-RELATED"/>
    <property type="match status" value="1"/>
</dbReference>
<dbReference type="InterPro" id="IPR011763">
    <property type="entry name" value="COA_CT_C"/>
</dbReference>
<dbReference type="AlphaFoldDB" id="A0A9W9ZSL5"/>
<evidence type="ECO:0000256" key="3">
    <source>
        <dbReference type="ARBA" id="ARBA00031109"/>
    </source>
</evidence>
<dbReference type="PROSITE" id="PS50980">
    <property type="entry name" value="COA_CT_NTER"/>
    <property type="match status" value="1"/>
</dbReference>
<dbReference type="InterPro" id="IPR011762">
    <property type="entry name" value="COA_CT_N"/>
</dbReference>
<evidence type="ECO:0000256" key="4">
    <source>
        <dbReference type="ARBA" id="ARBA00031237"/>
    </source>
</evidence>
<dbReference type="EMBL" id="MU825876">
    <property type="protein sequence ID" value="KAJ7386389.1"/>
    <property type="molecule type" value="Genomic_DNA"/>
</dbReference>
<evidence type="ECO:0000256" key="6">
    <source>
        <dbReference type="ARBA" id="ARBA00052347"/>
    </source>
</evidence>
<organism evidence="9 10">
    <name type="scientific">Desmophyllum pertusum</name>
    <dbReference type="NCBI Taxonomy" id="174260"/>
    <lineage>
        <taxon>Eukaryota</taxon>
        <taxon>Metazoa</taxon>
        <taxon>Cnidaria</taxon>
        <taxon>Anthozoa</taxon>
        <taxon>Hexacorallia</taxon>
        <taxon>Scleractinia</taxon>
        <taxon>Caryophylliina</taxon>
        <taxon>Caryophylliidae</taxon>
        <taxon>Desmophyllum</taxon>
    </lineage>
</organism>
<comment type="caution">
    <text evidence="9">The sequence shown here is derived from an EMBL/GenBank/DDBJ whole genome shotgun (WGS) entry which is preliminary data.</text>
</comment>
<dbReference type="InterPro" id="IPR034733">
    <property type="entry name" value="AcCoA_carboxyl_beta"/>
</dbReference>
<protein>
    <recommendedName>
        <fullName evidence="2">methylcrotonoyl-CoA carboxylase</fullName>
        <ecNumber evidence="2">6.4.1.4</ecNumber>
    </recommendedName>
    <alternativeName>
        <fullName evidence="5">3-methylcrotonyl-CoA carboxylase 2</fullName>
    </alternativeName>
    <alternativeName>
        <fullName evidence="3">3-methylcrotonyl-CoA carboxylase non-biotin-containing subunit</fullName>
    </alternativeName>
    <alternativeName>
        <fullName evidence="4">3-methylcrotonyl-CoA:carbon dioxide ligase subunit beta</fullName>
    </alternativeName>
</protein>
<evidence type="ECO:0000259" key="7">
    <source>
        <dbReference type="PROSITE" id="PS50980"/>
    </source>
</evidence>
<comment type="pathway">
    <text evidence="1">Amino-acid degradation; L-leucine degradation; (S)-3-hydroxy-3-methylglutaryl-CoA from 3-isovaleryl-CoA: step 2/3.</text>
</comment>
<dbReference type="OrthoDB" id="439921at2759"/>
<dbReference type="GO" id="GO:1905202">
    <property type="term" value="C:methylcrotonoyl-CoA carboxylase complex"/>
    <property type="evidence" value="ECO:0007669"/>
    <property type="project" value="TreeGrafter"/>
</dbReference>
<dbReference type="EC" id="6.4.1.4" evidence="2"/>
<dbReference type="InterPro" id="IPR029045">
    <property type="entry name" value="ClpP/crotonase-like_dom_sf"/>
</dbReference>
<reference evidence="9" key="1">
    <citation type="submission" date="2023-01" db="EMBL/GenBank/DDBJ databases">
        <title>Genome assembly of the deep-sea coral Lophelia pertusa.</title>
        <authorList>
            <person name="Herrera S."/>
            <person name="Cordes E."/>
        </authorList>
    </citation>
    <scope>NUCLEOTIDE SEQUENCE</scope>
    <source>
        <strain evidence="9">USNM1676648</strain>
        <tissue evidence="9">Polyp</tissue>
    </source>
</reference>
<sequence length="205" mass="21872">MSMNAIPTICVVCGSCTAGAAYVPTMADEAVIVDKIGTIFLGGPPLVKAATGEIVTSEDLGGAMMHSSVSGCTDHFEADEESALETTRSIVATLNIEQYVLAPLYDSEDLLTLALYDSTEFPIYQILARIVDGSQFQEFKTLFGSTLITGFARVYGYLVGIVANNGALTSEASLKGAHFVELCCQRNIPLVFLQNTLPSPRPAYQ</sequence>
<evidence type="ECO:0000256" key="1">
    <source>
        <dbReference type="ARBA" id="ARBA00025711"/>
    </source>
</evidence>
<feature type="domain" description="CoA carboxyltransferase N-terminal" evidence="7">
    <location>
        <begin position="1"/>
        <end position="106"/>
    </location>
</feature>
<evidence type="ECO:0000313" key="10">
    <source>
        <dbReference type="Proteomes" id="UP001163046"/>
    </source>
</evidence>
<dbReference type="InterPro" id="IPR045190">
    <property type="entry name" value="MCCB/AccD1-like"/>
</dbReference>
<keyword evidence="10" id="KW-1185">Reference proteome</keyword>
<evidence type="ECO:0000259" key="8">
    <source>
        <dbReference type="PROSITE" id="PS50989"/>
    </source>
</evidence>
<dbReference type="SUPFAM" id="SSF52096">
    <property type="entry name" value="ClpP/crotonase"/>
    <property type="match status" value="2"/>
</dbReference>
<dbReference type="Proteomes" id="UP001163046">
    <property type="component" value="Unassembled WGS sequence"/>
</dbReference>
<feature type="domain" description="CoA carboxyltransferase C-terminal" evidence="8">
    <location>
        <begin position="102"/>
        <end position="205"/>
    </location>
</feature>
<gene>
    <name evidence="9" type="ORF">OS493_008513</name>
</gene>
<dbReference type="GO" id="GO:0005739">
    <property type="term" value="C:mitochondrion"/>
    <property type="evidence" value="ECO:0007669"/>
    <property type="project" value="TreeGrafter"/>
</dbReference>
<dbReference type="Pfam" id="PF01039">
    <property type="entry name" value="Carboxyl_trans"/>
    <property type="match status" value="1"/>
</dbReference>
<name>A0A9W9ZSL5_9CNID</name>
<proteinExistence type="predicted"/>
<dbReference type="GO" id="GO:0004485">
    <property type="term" value="F:methylcrotonoyl-CoA carboxylase activity"/>
    <property type="evidence" value="ECO:0007669"/>
    <property type="project" value="UniProtKB-EC"/>
</dbReference>
<dbReference type="PROSITE" id="PS50989">
    <property type="entry name" value="COA_CT_CTER"/>
    <property type="match status" value="1"/>
</dbReference>
<evidence type="ECO:0000313" key="9">
    <source>
        <dbReference type="EMBL" id="KAJ7386389.1"/>
    </source>
</evidence>
<comment type="catalytic activity">
    <reaction evidence="6">
        <text>3-methylbut-2-enoyl-CoA + hydrogencarbonate + ATP = 3-methyl-(2E)-glutaconyl-CoA + ADP + phosphate + H(+)</text>
        <dbReference type="Rhea" id="RHEA:13589"/>
        <dbReference type="ChEBI" id="CHEBI:15378"/>
        <dbReference type="ChEBI" id="CHEBI:17544"/>
        <dbReference type="ChEBI" id="CHEBI:30616"/>
        <dbReference type="ChEBI" id="CHEBI:43474"/>
        <dbReference type="ChEBI" id="CHEBI:57344"/>
        <dbReference type="ChEBI" id="CHEBI:57346"/>
        <dbReference type="ChEBI" id="CHEBI:456216"/>
        <dbReference type="EC" id="6.4.1.4"/>
    </reaction>
</comment>
<evidence type="ECO:0000256" key="2">
    <source>
        <dbReference type="ARBA" id="ARBA00026116"/>
    </source>
</evidence>
<dbReference type="Gene3D" id="3.90.226.10">
    <property type="entry name" value="2-enoyl-CoA Hydratase, Chain A, domain 1"/>
    <property type="match status" value="2"/>
</dbReference>
<dbReference type="PANTHER" id="PTHR22855:SF47">
    <property type="entry name" value="METHYLCROTONOYL-COA CARBOXYLASE"/>
    <property type="match status" value="1"/>
</dbReference>
<accession>A0A9W9ZSL5</accession>